<evidence type="ECO:0000256" key="2">
    <source>
        <dbReference type="PROSITE-ProRule" id="PRU01282"/>
    </source>
</evidence>
<sequence length="112" mass="12427">MVPQIIGTKKSAGFRRCVRFCKERGIAFQERDIRANPLKPGELDTIAAGCGGMNALVDTESKLYGQRGLAWMDFDPREELLETPELLRQPLVRSDKGVALDPGEKELGNLLL</sequence>
<gene>
    <name evidence="3" type="ORF">AU468_08705</name>
</gene>
<dbReference type="PROSITE" id="PS51353">
    <property type="entry name" value="ARSC"/>
    <property type="match status" value="1"/>
</dbReference>
<dbReference type="RefSeq" id="WP_103680380.1">
    <property type="nucleotide sequence ID" value="NZ_LPWH01000068.1"/>
</dbReference>
<evidence type="ECO:0000256" key="1">
    <source>
        <dbReference type="ARBA" id="ARBA00007198"/>
    </source>
</evidence>
<organism evidence="3 4">
    <name type="scientific">Alkalispirochaeta sphaeroplastigenens</name>
    <dbReference type="NCBI Taxonomy" id="1187066"/>
    <lineage>
        <taxon>Bacteria</taxon>
        <taxon>Pseudomonadati</taxon>
        <taxon>Spirochaetota</taxon>
        <taxon>Spirochaetia</taxon>
        <taxon>Spirochaetales</taxon>
        <taxon>Spirochaetaceae</taxon>
        <taxon>Alkalispirochaeta</taxon>
    </lineage>
</organism>
<dbReference type="InterPro" id="IPR006660">
    <property type="entry name" value="Arsenate_reductase-like"/>
</dbReference>
<name>A0A2S4JNP5_9SPIO</name>
<dbReference type="InterPro" id="IPR036249">
    <property type="entry name" value="Thioredoxin-like_sf"/>
</dbReference>
<protein>
    <submittedName>
        <fullName evidence="3">Glutaredoxin</fullName>
    </submittedName>
</protein>
<dbReference type="Gene3D" id="3.40.30.10">
    <property type="entry name" value="Glutaredoxin"/>
    <property type="match status" value="1"/>
</dbReference>
<dbReference type="SUPFAM" id="SSF52833">
    <property type="entry name" value="Thioredoxin-like"/>
    <property type="match status" value="1"/>
</dbReference>
<proteinExistence type="inferred from homology"/>
<dbReference type="Proteomes" id="UP000237350">
    <property type="component" value="Unassembled WGS sequence"/>
</dbReference>
<comment type="similarity">
    <text evidence="1 2">Belongs to the ArsC family.</text>
</comment>
<evidence type="ECO:0000313" key="3">
    <source>
        <dbReference type="EMBL" id="POR01154.1"/>
    </source>
</evidence>
<dbReference type="AlphaFoldDB" id="A0A2S4JNP5"/>
<comment type="caution">
    <text evidence="3">The sequence shown here is derived from an EMBL/GenBank/DDBJ whole genome shotgun (WGS) entry which is preliminary data.</text>
</comment>
<evidence type="ECO:0000313" key="4">
    <source>
        <dbReference type="Proteomes" id="UP000237350"/>
    </source>
</evidence>
<keyword evidence="4" id="KW-1185">Reference proteome</keyword>
<accession>A0A2S4JNP5</accession>
<dbReference type="OrthoDB" id="9803749at2"/>
<reference evidence="4" key="1">
    <citation type="submission" date="2015-12" db="EMBL/GenBank/DDBJ databases">
        <authorList>
            <person name="Lodha T.D."/>
            <person name="Chintalapati S."/>
            <person name="Chintalapati V.R."/>
            <person name="Sravanthi T."/>
        </authorList>
    </citation>
    <scope>NUCLEOTIDE SEQUENCE [LARGE SCALE GENOMIC DNA]</scope>
    <source>
        <strain evidence="4">JC133</strain>
    </source>
</reference>
<dbReference type="EMBL" id="LPWH01000068">
    <property type="protein sequence ID" value="POR01154.1"/>
    <property type="molecule type" value="Genomic_DNA"/>
</dbReference>